<dbReference type="RefSeq" id="WP_101955422.1">
    <property type="nucleotide sequence ID" value="NZ_JAJHTL010000030.1"/>
</dbReference>
<keyword evidence="2" id="KW-1185">Reference proteome</keyword>
<organism evidence="1 2">
    <name type="scientific">Tenacibaculum finnmarkense genomovar finnmarkense</name>
    <dbReference type="NCBI Taxonomy" id="1458503"/>
    <lineage>
        <taxon>Bacteria</taxon>
        <taxon>Pseudomonadati</taxon>
        <taxon>Bacteroidota</taxon>
        <taxon>Flavobacteriia</taxon>
        <taxon>Flavobacteriales</taxon>
        <taxon>Flavobacteriaceae</taxon>
        <taxon>Tenacibaculum</taxon>
        <taxon>Tenacibaculum finnmarkense</taxon>
    </lineage>
</organism>
<dbReference type="AlphaFoldDB" id="A0AAP1RGQ7"/>
<proteinExistence type="predicted"/>
<comment type="caution">
    <text evidence="1">The sequence shown here is derived from an EMBL/GenBank/DDBJ whole genome shotgun (WGS) entry which is preliminary data.</text>
</comment>
<accession>A0AAP1RGQ7</accession>
<evidence type="ECO:0000313" key="1">
    <source>
        <dbReference type="EMBL" id="MBE7695749.1"/>
    </source>
</evidence>
<evidence type="ECO:0000313" key="2">
    <source>
        <dbReference type="Proteomes" id="UP000806077"/>
    </source>
</evidence>
<dbReference type="Proteomes" id="UP000806077">
    <property type="component" value="Unassembled WGS sequence"/>
</dbReference>
<dbReference type="EMBL" id="WXXV01000013">
    <property type="protein sequence ID" value="MBE7695749.1"/>
    <property type="molecule type" value="Genomic_DNA"/>
</dbReference>
<sequence length="168" mass="20470">MFSFFKNYPYSSDFFLPIPWVEKLRPEIDQEKINRKVVRKKINKILDNTFDKRRISKIGVNYFSKYYVAISVYTQDADLLQNLKKELKNNNNLYPFWVAFPNSFQGSPFWRQGVQEVYATEAWLPSWVSLNEREKHELFKKYNASKDWQEWLSENNKELTKYYFNKMD</sequence>
<protein>
    <submittedName>
        <fullName evidence="1">Uncharacterized protein</fullName>
    </submittedName>
</protein>
<reference evidence="1 2" key="1">
    <citation type="journal article" date="2020" name="Int. J. Syst. Evol. Microbiol.">
        <title>Tenacibaculum piscium sp. nov., isolated from skin ulcers of sea-farmed fish, and description of Tenacibaculum finnmarkense sp. nov. with subdivision into genomovars finnmarkense and ulcerans.</title>
        <authorList>
            <person name="Olsen A.B."/>
            <person name="Spilsberg B."/>
            <person name="Nilsen H.K."/>
            <person name="Lagesen K."/>
            <person name="Gulla S."/>
            <person name="Avendano-Herrera R."/>
            <person name="Irgang R."/>
            <person name="Duchaud E."/>
            <person name="Colquhoun D.J."/>
        </authorList>
    </citation>
    <scope>NUCLEOTIDE SEQUENCE [LARGE SCALE GENOMIC DNA]</scope>
    <source>
        <strain evidence="1 2">TNO037</strain>
    </source>
</reference>
<gene>
    <name evidence="1" type="ORF">F7645_10000</name>
</gene>
<name>A0AAP1RGQ7_9FLAO</name>